<dbReference type="UniPathway" id="UPA00219"/>
<evidence type="ECO:0000256" key="13">
    <source>
        <dbReference type="PIRSR" id="PIRSR039102-1"/>
    </source>
</evidence>
<evidence type="ECO:0000256" key="10">
    <source>
        <dbReference type="ARBA" id="ARBA00023211"/>
    </source>
</evidence>
<dbReference type="FunFam" id="3.30.470.20:FF:000008">
    <property type="entry name" value="D-alanine--D-alanine ligase"/>
    <property type="match status" value="1"/>
</dbReference>
<dbReference type="InterPro" id="IPR016185">
    <property type="entry name" value="PreATP-grasp_dom_sf"/>
</dbReference>
<reference evidence="18 19" key="1">
    <citation type="journal article" date="2016" name="Nat. Commun.">
        <title>Thousands of microbial genomes shed light on interconnected biogeochemical processes in an aquifer system.</title>
        <authorList>
            <person name="Anantharaman K."/>
            <person name="Brown C.T."/>
            <person name="Hug L.A."/>
            <person name="Sharon I."/>
            <person name="Castelle C.J."/>
            <person name="Probst A.J."/>
            <person name="Thomas B.C."/>
            <person name="Singh A."/>
            <person name="Wilkins M.J."/>
            <person name="Karaoz U."/>
            <person name="Brodie E.L."/>
            <person name="Williams K.H."/>
            <person name="Hubbard S.S."/>
            <person name="Banfield J.F."/>
        </authorList>
    </citation>
    <scope>NUCLEOTIDE SEQUENCE [LARGE SCALE GENOMIC DNA]</scope>
</reference>
<keyword evidence="10 15" id="KW-0464">Manganese</keyword>
<keyword evidence="6 16" id="KW-0067">ATP-binding</keyword>
<keyword evidence="11 12" id="KW-0961">Cell wall biogenesis/degradation</keyword>
<evidence type="ECO:0000313" key="18">
    <source>
        <dbReference type="EMBL" id="OHA03543.1"/>
    </source>
</evidence>
<dbReference type="InterPro" id="IPR005905">
    <property type="entry name" value="D_ala_D_ala"/>
</dbReference>
<dbReference type="GO" id="GO:0071555">
    <property type="term" value="P:cell wall organization"/>
    <property type="evidence" value="ECO:0007669"/>
    <property type="project" value="UniProtKB-KW"/>
</dbReference>
<evidence type="ECO:0000256" key="1">
    <source>
        <dbReference type="ARBA" id="ARBA00001936"/>
    </source>
</evidence>
<comment type="function">
    <text evidence="12">Cell wall formation.</text>
</comment>
<feature type="binding site" evidence="14">
    <location>
        <begin position="176"/>
        <end position="178"/>
    </location>
    <ligand>
        <name>ATP</name>
        <dbReference type="ChEBI" id="CHEBI:30616"/>
    </ligand>
</feature>
<evidence type="ECO:0000256" key="7">
    <source>
        <dbReference type="ARBA" id="ARBA00022842"/>
    </source>
</evidence>
<dbReference type="AlphaFoldDB" id="A0A1G2KVW3"/>
<evidence type="ECO:0000259" key="17">
    <source>
        <dbReference type="PROSITE" id="PS50975"/>
    </source>
</evidence>
<dbReference type="HAMAP" id="MF_00047">
    <property type="entry name" value="Dala_Dala_lig"/>
    <property type="match status" value="1"/>
</dbReference>
<comment type="catalytic activity">
    <reaction evidence="12">
        <text>2 D-alanine + ATP = D-alanyl-D-alanine + ADP + phosphate + H(+)</text>
        <dbReference type="Rhea" id="RHEA:11224"/>
        <dbReference type="ChEBI" id="CHEBI:15378"/>
        <dbReference type="ChEBI" id="CHEBI:30616"/>
        <dbReference type="ChEBI" id="CHEBI:43474"/>
        <dbReference type="ChEBI" id="CHEBI:57416"/>
        <dbReference type="ChEBI" id="CHEBI:57822"/>
        <dbReference type="ChEBI" id="CHEBI:456216"/>
        <dbReference type="EC" id="6.3.2.4"/>
    </reaction>
</comment>
<dbReference type="SUPFAM" id="SSF56059">
    <property type="entry name" value="Glutathione synthetase ATP-binding domain-like"/>
    <property type="match status" value="1"/>
</dbReference>
<keyword evidence="8 12" id="KW-0133">Cell shape</keyword>
<keyword evidence="7 15" id="KW-0460">Magnesium</keyword>
<comment type="similarity">
    <text evidence="2 12">Belongs to the D-alanine--D-alanine ligase family.</text>
</comment>
<gene>
    <name evidence="12" type="primary">ddl</name>
    <name evidence="18" type="ORF">A3C16_00520</name>
</gene>
<dbReference type="InterPro" id="IPR011127">
    <property type="entry name" value="Dala_Dala_lig_N"/>
</dbReference>
<dbReference type="PROSITE" id="PS00843">
    <property type="entry name" value="DALA_DALA_LIGASE_1"/>
    <property type="match status" value="1"/>
</dbReference>
<feature type="binding site" evidence="15">
    <location>
        <position position="295"/>
    </location>
    <ligand>
        <name>Mg(2+)</name>
        <dbReference type="ChEBI" id="CHEBI:18420"/>
        <label>1</label>
    </ligand>
</feature>
<dbReference type="NCBIfam" id="TIGR01205">
    <property type="entry name" value="D_ala_D_alaTIGR"/>
    <property type="match status" value="1"/>
</dbReference>
<dbReference type="Pfam" id="PF07478">
    <property type="entry name" value="Dala_Dala_lig_C"/>
    <property type="match status" value="1"/>
</dbReference>
<dbReference type="Proteomes" id="UP000177811">
    <property type="component" value="Unassembled WGS sequence"/>
</dbReference>
<dbReference type="SUPFAM" id="SSF52440">
    <property type="entry name" value="PreATP-grasp domain"/>
    <property type="match status" value="1"/>
</dbReference>
<dbReference type="GO" id="GO:0008360">
    <property type="term" value="P:regulation of cell shape"/>
    <property type="evidence" value="ECO:0007669"/>
    <property type="project" value="UniProtKB-KW"/>
</dbReference>
<feature type="domain" description="ATP-grasp" evidence="17">
    <location>
        <begin position="140"/>
        <end position="341"/>
    </location>
</feature>
<dbReference type="GO" id="GO:0009252">
    <property type="term" value="P:peptidoglycan biosynthetic process"/>
    <property type="evidence" value="ECO:0007669"/>
    <property type="project" value="UniProtKB-UniRule"/>
</dbReference>
<keyword evidence="3 12" id="KW-0436">Ligase</keyword>
<feature type="binding site" evidence="15">
    <location>
        <position position="308"/>
    </location>
    <ligand>
        <name>Mg(2+)</name>
        <dbReference type="ChEBI" id="CHEBI:18420"/>
        <label>1</label>
    </ligand>
</feature>
<evidence type="ECO:0000256" key="14">
    <source>
        <dbReference type="PIRSR" id="PIRSR039102-2"/>
    </source>
</evidence>
<dbReference type="Gene3D" id="3.30.1490.20">
    <property type="entry name" value="ATP-grasp fold, A domain"/>
    <property type="match status" value="1"/>
</dbReference>
<feature type="active site" evidence="13">
    <location>
        <position position="184"/>
    </location>
</feature>
<evidence type="ECO:0000256" key="6">
    <source>
        <dbReference type="ARBA" id="ARBA00022840"/>
    </source>
</evidence>
<feature type="binding site" evidence="15">
    <location>
        <position position="308"/>
    </location>
    <ligand>
        <name>Mg(2+)</name>
        <dbReference type="ChEBI" id="CHEBI:18420"/>
        <label>2</label>
    </ligand>
</feature>
<evidence type="ECO:0000256" key="3">
    <source>
        <dbReference type="ARBA" id="ARBA00022598"/>
    </source>
</evidence>
<feature type="binding site" evidence="14">
    <location>
        <begin position="307"/>
        <end position="308"/>
    </location>
    <ligand>
        <name>ATP</name>
        <dbReference type="ChEBI" id="CHEBI:30616"/>
    </ligand>
</feature>
<evidence type="ECO:0000256" key="4">
    <source>
        <dbReference type="ARBA" id="ARBA00022723"/>
    </source>
</evidence>
<evidence type="ECO:0000256" key="15">
    <source>
        <dbReference type="PIRSR" id="PIRSR039102-3"/>
    </source>
</evidence>
<evidence type="ECO:0000256" key="8">
    <source>
        <dbReference type="ARBA" id="ARBA00022960"/>
    </source>
</evidence>
<keyword evidence="5 14" id="KW-0547">Nucleotide-binding</keyword>
<evidence type="ECO:0000256" key="5">
    <source>
        <dbReference type="ARBA" id="ARBA00022741"/>
    </source>
</evidence>
<dbReference type="PIRSF" id="PIRSF039102">
    <property type="entry name" value="Ddl/VanB"/>
    <property type="match status" value="1"/>
</dbReference>
<keyword evidence="12" id="KW-0963">Cytoplasm</keyword>
<dbReference type="PROSITE" id="PS00844">
    <property type="entry name" value="DALA_DALA_LIGASE_2"/>
    <property type="match status" value="1"/>
</dbReference>
<dbReference type="InterPro" id="IPR000291">
    <property type="entry name" value="D-Ala_lig_Van_CS"/>
</dbReference>
<feature type="binding site" evidence="14">
    <location>
        <begin position="184"/>
        <end position="185"/>
    </location>
    <ligand>
        <name>ATP</name>
        <dbReference type="ChEBI" id="CHEBI:30616"/>
    </ligand>
</feature>
<dbReference type="NCBIfam" id="NF002528">
    <property type="entry name" value="PRK01966.1-4"/>
    <property type="match status" value="1"/>
</dbReference>
<feature type="binding site" evidence="14">
    <location>
        <begin position="214"/>
        <end position="221"/>
    </location>
    <ligand>
        <name>ATP</name>
        <dbReference type="ChEBI" id="CHEBI:30616"/>
    </ligand>
</feature>
<accession>A0A1G2KVW3</accession>
<evidence type="ECO:0000256" key="12">
    <source>
        <dbReference type="HAMAP-Rule" id="MF_00047"/>
    </source>
</evidence>
<dbReference type="GO" id="GO:0005829">
    <property type="term" value="C:cytosol"/>
    <property type="evidence" value="ECO:0007669"/>
    <property type="project" value="TreeGrafter"/>
</dbReference>
<comment type="pathway">
    <text evidence="12">Cell wall biogenesis; peptidoglycan biosynthesis.</text>
</comment>
<dbReference type="InterPro" id="IPR011095">
    <property type="entry name" value="Dala_Dala_lig_C"/>
</dbReference>
<dbReference type="Gene3D" id="3.30.470.20">
    <property type="entry name" value="ATP-grasp fold, B domain"/>
    <property type="match status" value="1"/>
</dbReference>
<dbReference type="Gene3D" id="3.40.50.20">
    <property type="match status" value="1"/>
</dbReference>
<evidence type="ECO:0000256" key="2">
    <source>
        <dbReference type="ARBA" id="ARBA00010871"/>
    </source>
</evidence>
<comment type="cofactor">
    <cofactor evidence="15">
        <name>Mg(2+)</name>
        <dbReference type="ChEBI" id="CHEBI:18420"/>
    </cofactor>
    <cofactor evidence="15">
        <name>Mn(2+)</name>
        <dbReference type="ChEBI" id="CHEBI:29035"/>
    </cofactor>
    <text evidence="15">Binds 2 magnesium or manganese ions per subunit.</text>
</comment>
<dbReference type="GO" id="GO:0046872">
    <property type="term" value="F:metal ion binding"/>
    <property type="evidence" value="ECO:0007669"/>
    <property type="project" value="UniProtKB-KW"/>
</dbReference>
<comment type="caution">
    <text evidence="18">The sequence shown here is derived from an EMBL/GenBank/DDBJ whole genome shotgun (WGS) entry which is preliminary data.</text>
</comment>
<dbReference type="PANTHER" id="PTHR23132:SF25">
    <property type="entry name" value="D-ALANINE--D-ALANINE LIGASE A"/>
    <property type="match status" value="1"/>
</dbReference>
<keyword evidence="9 12" id="KW-0573">Peptidoglycan synthesis</keyword>
<dbReference type="NCBIfam" id="NF002378">
    <property type="entry name" value="PRK01372.1"/>
    <property type="match status" value="1"/>
</dbReference>
<dbReference type="GO" id="GO:0005524">
    <property type="term" value="F:ATP binding"/>
    <property type="evidence" value="ECO:0007669"/>
    <property type="project" value="UniProtKB-UniRule"/>
</dbReference>
<evidence type="ECO:0000313" key="19">
    <source>
        <dbReference type="Proteomes" id="UP000177811"/>
    </source>
</evidence>
<keyword evidence="4 15" id="KW-0479">Metal-binding</keyword>
<dbReference type="EMBL" id="MHQL01000013">
    <property type="protein sequence ID" value="OHA03543.1"/>
    <property type="molecule type" value="Genomic_DNA"/>
</dbReference>
<dbReference type="PANTHER" id="PTHR23132">
    <property type="entry name" value="D-ALANINE--D-ALANINE LIGASE"/>
    <property type="match status" value="1"/>
</dbReference>
<dbReference type="PROSITE" id="PS50975">
    <property type="entry name" value="ATP_GRASP"/>
    <property type="match status" value="1"/>
</dbReference>
<comment type="subcellular location">
    <subcellularLocation>
        <location evidence="12">Cytoplasm</location>
    </subcellularLocation>
</comment>
<dbReference type="InterPro" id="IPR013815">
    <property type="entry name" value="ATP_grasp_subdomain_1"/>
</dbReference>
<evidence type="ECO:0000256" key="11">
    <source>
        <dbReference type="ARBA" id="ARBA00023316"/>
    </source>
</evidence>
<dbReference type="Pfam" id="PF01820">
    <property type="entry name" value="Dala_Dala_lig_N"/>
    <property type="match status" value="1"/>
</dbReference>
<dbReference type="InterPro" id="IPR011761">
    <property type="entry name" value="ATP-grasp"/>
</dbReference>
<comment type="cofactor">
    <cofactor evidence="1">
        <name>Mn(2+)</name>
        <dbReference type="ChEBI" id="CHEBI:29035"/>
    </cofactor>
</comment>
<evidence type="ECO:0000256" key="16">
    <source>
        <dbReference type="PROSITE-ProRule" id="PRU00409"/>
    </source>
</evidence>
<feature type="binding site" evidence="15">
    <location>
        <position position="310"/>
    </location>
    <ligand>
        <name>Mg(2+)</name>
        <dbReference type="ChEBI" id="CHEBI:18420"/>
        <label>2</label>
    </ligand>
</feature>
<feature type="binding site" evidence="14">
    <location>
        <position position="136"/>
    </location>
    <ligand>
        <name>ATP</name>
        <dbReference type="ChEBI" id="CHEBI:30616"/>
    </ligand>
</feature>
<proteinExistence type="inferred from homology"/>
<dbReference type="EC" id="6.3.2.4" evidence="12"/>
<feature type="active site" evidence="13">
    <location>
        <position position="319"/>
    </location>
</feature>
<feature type="active site" evidence="13">
    <location>
        <position position="21"/>
    </location>
</feature>
<organism evidence="18 19">
    <name type="scientific">Candidatus Sungbacteria bacterium RIFCSPHIGHO2_02_FULL_51_29</name>
    <dbReference type="NCBI Taxonomy" id="1802273"/>
    <lineage>
        <taxon>Bacteria</taxon>
        <taxon>Candidatus Sungiibacteriota</taxon>
    </lineage>
</organism>
<evidence type="ECO:0000256" key="9">
    <source>
        <dbReference type="ARBA" id="ARBA00022984"/>
    </source>
</evidence>
<name>A0A1G2KVW3_9BACT</name>
<protein>
    <recommendedName>
        <fullName evidence="12">D-alanine--D-alanine ligase</fullName>
        <ecNumber evidence="12">6.3.2.4</ecNumber>
    </recommendedName>
    <alternativeName>
        <fullName evidence="12">D-Ala-D-Ala ligase</fullName>
    </alternativeName>
    <alternativeName>
        <fullName evidence="12">D-alanylalanine synthetase</fullName>
    </alternativeName>
</protein>
<sequence length="358" mass="38648">MSKVARNKIRVGVLFGGRSAEHEVSLRSAKNVIAAIDKARYDVVPIAISKQGTWISGSGAKTLLAAGGVGERALPAVRAARGAIPIAYDLMRTIDVVFPVLHGTHGEDGTMQGLLTLADVPFVGPGVLGSAVGMDKDVMKRLLREAGIPTADSVILRSTSDHSYASLVKKLGLPFFIKPANLGSSVGVHKIKQARDFTMALADALRYDTKVLAERFIPGREIECSVIGNEKLIASLPGEIRPSHEFYTYEAKYLDPNGAALEIPAALSKKMTRTVQSLAIRACKALCLEGMARVDFFLTQDGAVYVNELNTLPGFTSISMYPKLWEASGISQKKLVDTLIRLALARHAKEKKLFRGYV</sequence>
<dbReference type="GO" id="GO:0008716">
    <property type="term" value="F:D-alanine-D-alanine ligase activity"/>
    <property type="evidence" value="ECO:0007669"/>
    <property type="project" value="UniProtKB-UniRule"/>
</dbReference>